<dbReference type="AlphaFoldDB" id="A0A1B6C5L1"/>
<accession>A0A1B6C5L1</accession>
<gene>
    <name evidence="1" type="ORF">g.45061</name>
</gene>
<protein>
    <submittedName>
        <fullName evidence="1">Uncharacterized protein</fullName>
    </submittedName>
</protein>
<name>A0A1B6C5L1_9HEMI</name>
<feature type="non-terminal residue" evidence="1">
    <location>
        <position position="1"/>
    </location>
</feature>
<evidence type="ECO:0000313" key="1">
    <source>
        <dbReference type="EMBL" id="JAS08798.1"/>
    </source>
</evidence>
<proteinExistence type="predicted"/>
<dbReference type="EMBL" id="GEDC01028500">
    <property type="protein sequence ID" value="JAS08798.1"/>
    <property type="molecule type" value="Transcribed_RNA"/>
</dbReference>
<feature type="non-terminal residue" evidence="1">
    <location>
        <position position="132"/>
    </location>
</feature>
<reference evidence="1" key="1">
    <citation type="submission" date="2015-12" db="EMBL/GenBank/DDBJ databases">
        <title>De novo transcriptome assembly of four potential Pierce s Disease insect vectors from Arizona vineyards.</title>
        <authorList>
            <person name="Tassone E.E."/>
        </authorList>
    </citation>
    <scope>NUCLEOTIDE SEQUENCE</scope>
</reference>
<organism evidence="1">
    <name type="scientific">Clastoptera arizonana</name>
    <name type="common">Arizona spittle bug</name>
    <dbReference type="NCBI Taxonomy" id="38151"/>
    <lineage>
        <taxon>Eukaryota</taxon>
        <taxon>Metazoa</taxon>
        <taxon>Ecdysozoa</taxon>
        <taxon>Arthropoda</taxon>
        <taxon>Hexapoda</taxon>
        <taxon>Insecta</taxon>
        <taxon>Pterygota</taxon>
        <taxon>Neoptera</taxon>
        <taxon>Paraneoptera</taxon>
        <taxon>Hemiptera</taxon>
        <taxon>Auchenorrhyncha</taxon>
        <taxon>Cercopoidea</taxon>
        <taxon>Clastopteridae</taxon>
        <taxon>Clastoptera</taxon>
    </lineage>
</organism>
<sequence length="132" mass="15574">EDIFGEVTEGSSFYSFYHAGKLNGATTVYCFCPCGDKVLKTEFGFHMFYKHYASTFLGDTFKLKVLLKDMKLSHKRTFYQFYHKVLYIIDIQYLEEYFYFGVKYLGDKNIKSTVTVILKEENGHIYRIGRVE</sequence>